<accession>A0ACA9LVP7</accession>
<keyword evidence="2" id="KW-1185">Reference proteome</keyword>
<protein>
    <submittedName>
        <fullName evidence="1">21809_t:CDS:1</fullName>
    </submittedName>
</protein>
<reference evidence="1" key="1">
    <citation type="submission" date="2021-06" db="EMBL/GenBank/DDBJ databases">
        <authorList>
            <person name="Kallberg Y."/>
            <person name="Tangrot J."/>
            <person name="Rosling A."/>
        </authorList>
    </citation>
    <scope>NUCLEOTIDE SEQUENCE</scope>
    <source>
        <strain evidence="1">MA461A</strain>
    </source>
</reference>
<dbReference type="EMBL" id="CAJVQC010005398">
    <property type="protein sequence ID" value="CAG8553604.1"/>
    <property type="molecule type" value="Genomic_DNA"/>
</dbReference>
<dbReference type="Proteomes" id="UP000789920">
    <property type="component" value="Unassembled WGS sequence"/>
</dbReference>
<proteinExistence type="predicted"/>
<sequence>PNYSVNCNNQDLVIHSLTHRSLDNISQNALKSHFAKLQENTNHPPILGNYFQDGVWVMDTGIGTPQQQRLLIYDTESADSFVFSTLCDETCALTLIFDETKSSTYLTLNNNPSTIGRFNISEFGEDYVGIPGLSQLKQRFGLVSSVEPTNDATQNKIDFLVSGTLGLAYETISNYKNKYFNYTNICTNLHRLGVIKRNIFSVLLVPQRMVTLCQQSPGVCSESAQNGGALVFGGYNPEFLGSIGSPSSQIIWTPVIEKGFWKITIPGIKIVKDNNYDDTIDFGENQPTAIISTTRTQLVFSVDIANKITNAVGGYLDPNYGYVGPCNVNMNIGFTLGSTKTPFFSDPDSFYKIQIDKTSQLCYVGFTDMNITQLSYWVLGTPFLKNVYVTFDRNTDMVGFAIPNIFKN</sequence>
<comment type="caution">
    <text evidence="1">The sequence shown here is derived from an EMBL/GenBank/DDBJ whole genome shotgun (WGS) entry which is preliminary data.</text>
</comment>
<name>A0ACA9LVP7_9GLOM</name>
<gene>
    <name evidence="1" type="ORF">RPERSI_LOCUS4063</name>
</gene>
<evidence type="ECO:0000313" key="2">
    <source>
        <dbReference type="Proteomes" id="UP000789920"/>
    </source>
</evidence>
<feature type="non-terminal residue" evidence="1">
    <location>
        <position position="1"/>
    </location>
</feature>
<organism evidence="1 2">
    <name type="scientific">Racocetra persica</name>
    <dbReference type="NCBI Taxonomy" id="160502"/>
    <lineage>
        <taxon>Eukaryota</taxon>
        <taxon>Fungi</taxon>
        <taxon>Fungi incertae sedis</taxon>
        <taxon>Mucoromycota</taxon>
        <taxon>Glomeromycotina</taxon>
        <taxon>Glomeromycetes</taxon>
        <taxon>Diversisporales</taxon>
        <taxon>Gigasporaceae</taxon>
        <taxon>Racocetra</taxon>
    </lineage>
</organism>
<evidence type="ECO:0000313" key="1">
    <source>
        <dbReference type="EMBL" id="CAG8553604.1"/>
    </source>
</evidence>